<comment type="caution">
    <text evidence="10">The sequence shown here is derived from an EMBL/GenBank/DDBJ whole genome shotgun (WGS) entry which is preliminary data.</text>
</comment>
<dbReference type="PANTHER" id="PTHR43833:SF5">
    <property type="entry name" value="TRK SYSTEM POTASSIUM UPTAKE PROTEIN TRKA"/>
    <property type="match status" value="1"/>
</dbReference>
<feature type="domain" description="RCK C-terminal" evidence="9">
    <location>
        <begin position="137"/>
        <end position="218"/>
    </location>
</feature>
<reference evidence="10 11" key="1">
    <citation type="submission" date="2020-08" db="EMBL/GenBank/DDBJ databases">
        <title>Sequencing the genomes of 1000 actinobacteria strains.</title>
        <authorList>
            <person name="Klenk H.-P."/>
        </authorList>
    </citation>
    <scope>NUCLEOTIDE SEQUENCE [LARGE SCALE GENOMIC DNA]</scope>
    <source>
        <strain evidence="10 11">DSM 17945</strain>
    </source>
</reference>
<dbReference type="Gene3D" id="3.40.50.720">
    <property type="entry name" value="NAD(P)-binding Rossmann-like Domain"/>
    <property type="match status" value="1"/>
</dbReference>
<dbReference type="AlphaFoldDB" id="A0A7W9MZS7"/>
<feature type="domain" description="RCK N-terminal" evidence="8">
    <location>
        <begin position="1"/>
        <end position="117"/>
    </location>
</feature>
<dbReference type="Gene3D" id="3.30.70.1450">
    <property type="entry name" value="Regulator of K+ conductance, C-terminal domain"/>
    <property type="match status" value="1"/>
</dbReference>
<evidence type="ECO:0000313" key="10">
    <source>
        <dbReference type="EMBL" id="MBB5847993.1"/>
    </source>
</evidence>
<keyword evidence="2" id="KW-0813">Transport</keyword>
<dbReference type="PROSITE" id="PS51201">
    <property type="entry name" value="RCK_N"/>
    <property type="match status" value="1"/>
</dbReference>
<organism evidence="10 11">
    <name type="scientific">Micrococcus endophyticus</name>
    <dbReference type="NCBI Taxonomy" id="455343"/>
    <lineage>
        <taxon>Bacteria</taxon>
        <taxon>Bacillati</taxon>
        <taxon>Actinomycetota</taxon>
        <taxon>Actinomycetes</taxon>
        <taxon>Micrococcales</taxon>
        <taxon>Micrococcaceae</taxon>
        <taxon>Micrococcus</taxon>
    </lineage>
</organism>
<dbReference type="InterPro" id="IPR003148">
    <property type="entry name" value="RCK_N"/>
</dbReference>
<dbReference type="Pfam" id="PF02080">
    <property type="entry name" value="TrkA_C"/>
    <property type="match status" value="1"/>
</dbReference>
<evidence type="ECO:0000256" key="4">
    <source>
        <dbReference type="ARBA" id="ARBA00022958"/>
    </source>
</evidence>
<dbReference type="InterPro" id="IPR006036">
    <property type="entry name" value="K_uptake_TrkA"/>
</dbReference>
<sequence>MRAVIAGAGAVGASVARELHAHGHEVVVFEIRPDAARKADVGGAKLVLGDACDLALLERCGAMEADVLVAATGDDRANLVCSLLARSEFGVGRTVARVNNPLNDWLFDESWGVDVAVSTPSIMTALVEEAVETGDLVRLLRLEAGGTALSEFRVPAEHWLAGRRVGTVSWPQDAPLVAVVRDGAPRHATADEVLEAGDELFFLAAAAAETALRRLLVGEDRAQARPGAGSSSAAGRRPSSSPGAGALTDQASQSPRA</sequence>
<keyword evidence="3" id="KW-0633">Potassium transport</keyword>
<evidence type="ECO:0000256" key="5">
    <source>
        <dbReference type="ARBA" id="ARBA00023027"/>
    </source>
</evidence>
<dbReference type="PANTHER" id="PTHR43833">
    <property type="entry name" value="POTASSIUM CHANNEL PROTEIN 2-RELATED-RELATED"/>
    <property type="match status" value="1"/>
</dbReference>
<feature type="compositionally biased region" description="Low complexity" evidence="7">
    <location>
        <begin position="224"/>
        <end position="246"/>
    </location>
</feature>
<gene>
    <name evidence="10" type="ORF">HDA33_000557</name>
</gene>
<keyword evidence="11" id="KW-1185">Reference proteome</keyword>
<feature type="region of interest" description="Disordered" evidence="7">
    <location>
        <begin position="220"/>
        <end position="257"/>
    </location>
</feature>
<evidence type="ECO:0000313" key="11">
    <source>
        <dbReference type="Proteomes" id="UP000567246"/>
    </source>
</evidence>
<dbReference type="SUPFAM" id="SSF116726">
    <property type="entry name" value="TrkA C-terminal domain-like"/>
    <property type="match status" value="1"/>
</dbReference>
<dbReference type="SUPFAM" id="SSF51735">
    <property type="entry name" value="NAD(P)-binding Rossmann-fold domains"/>
    <property type="match status" value="1"/>
</dbReference>
<dbReference type="PRINTS" id="PR00335">
    <property type="entry name" value="KUPTAKETRKA"/>
</dbReference>
<protein>
    <recommendedName>
        <fullName evidence="1">Trk system potassium uptake protein TrkA</fullName>
    </recommendedName>
</protein>
<keyword evidence="4" id="KW-0630">Potassium</keyword>
<dbReference type="Proteomes" id="UP000567246">
    <property type="component" value="Unassembled WGS sequence"/>
</dbReference>
<evidence type="ECO:0000259" key="9">
    <source>
        <dbReference type="PROSITE" id="PS51202"/>
    </source>
</evidence>
<evidence type="ECO:0000256" key="7">
    <source>
        <dbReference type="SAM" id="MobiDB-lite"/>
    </source>
</evidence>
<keyword evidence="5" id="KW-0520">NAD</keyword>
<dbReference type="InterPro" id="IPR036721">
    <property type="entry name" value="RCK_C_sf"/>
</dbReference>
<keyword evidence="6" id="KW-0406">Ion transport</keyword>
<dbReference type="EMBL" id="JACHMW010000001">
    <property type="protein sequence ID" value="MBB5847993.1"/>
    <property type="molecule type" value="Genomic_DNA"/>
</dbReference>
<accession>A0A7W9MZS7</accession>
<evidence type="ECO:0000256" key="2">
    <source>
        <dbReference type="ARBA" id="ARBA00022448"/>
    </source>
</evidence>
<dbReference type="GO" id="GO:0005886">
    <property type="term" value="C:plasma membrane"/>
    <property type="evidence" value="ECO:0007669"/>
    <property type="project" value="InterPro"/>
</dbReference>
<proteinExistence type="predicted"/>
<dbReference type="RefSeq" id="WP_184170680.1">
    <property type="nucleotide sequence ID" value="NZ_BAABAG010000005.1"/>
</dbReference>
<dbReference type="GO" id="GO:0015079">
    <property type="term" value="F:potassium ion transmembrane transporter activity"/>
    <property type="evidence" value="ECO:0007669"/>
    <property type="project" value="InterPro"/>
</dbReference>
<dbReference type="Pfam" id="PF02254">
    <property type="entry name" value="TrkA_N"/>
    <property type="match status" value="1"/>
</dbReference>
<name>A0A7W9MZS7_9MICC</name>
<evidence type="ECO:0000256" key="1">
    <source>
        <dbReference type="ARBA" id="ARBA00017378"/>
    </source>
</evidence>
<evidence type="ECO:0000256" key="6">
    <source>
        <dbReference type="ARBA" id="ARBA00023065"/>
    </source>
</evidence>
<dbReference type="PROSITE" id="PS51202">
    <property type="entry name" value="RCK_C"/>
    <property type="match status" value="1"/>
</dbReference>
<dbReference type="InterPro" id="IPR050721">
    <property type="entry name" value="Trk_Ktr_HKT_K-transport"/>
</dbReference>
<dbReference type="InterPro" id="IPR036291">
    <property type="entry name" value="NAD(P)-bd_dom_sf"/>
</dbReference>
<dbReference type="InterPro" id="IPR006037">
    <property type="entry name" value="RCK_C"/>
</dbReference>
<evidence type="ECO:0000259" key="8">
    <source>
        <dbReference type="PROSITE" id="PS51201"/>
    </source>
</evidence>
<evidence type="ECO:0000256" key="3">
    <source>
        <dbReference type="ARBA" id="ARBA00022538"/>
    </source>
</evidence>